<name>A0A4Y2BLL4_ARAVE</name>
<dbReference type="Proteomes" id="UP000499080">
    <property type="component" value="Unassembled WGS sequence"/>
</dbReference>
<sequence length="219" mass="25194">MNEMHEVSKPAHKTPVLTYLKQCVKKIEDEVCELKHSFNSIAFEEEEGKISFCLEKGQNIKKEINYLQHDCEKFKSLLNTDIERTKSYFYDMEDLTLDIEEEVGILEKHLMNYGYVPPELDTSSVQESESVFDDSCCENEISEKDLSLTPEFDIDVVSFPQKRDKEEATIENEPSTPALIVQVVEPEKKPRHILLSSPLPFPDIGSASKLDDVARRLDF</sequence>
<dbReference type="OrthoDB" id="6431249at2759"/>
<dbReference type="EMBL" id="BGPR01000087">
    <property type="protein sequence ID" value="GBL92597.1"/>
    <property type="molecule type" value="Genomic_DNA"/>
</dbReference>
<organism evidence="1 2">
    <name type="scientific">Araneus ventricosus</name>
    <name type="common">Orbweaver spider</name>
    <name type="synonym">Epeira ventricosa</name>
    <dbReference type="NCBI Taxonomy" id="182803"/>
    <lineage>
        <taxon>Eukaryota</taxon>
        <taxon>Metazoa</taxon>
        <taxon>Ecdysozoa</taxon>
        <taxon>Arthropoda</taxon>
        <taxon>Chelicerata</taxon>
        <taxon>Arachnida</taxon>
        <taxon>Araneae</taxon>
        <taxon>Araneomorphae</taxon>
        <taxon>Entelegynae</taxon>
        <taxon>Araneoidea</taxon>
        <taxon>Araneidae</taxon>
        <taxon>Araneus</taxon>
    </lineage>
</organism>
<protein>
    <submittedName>
        <fullName evidence="1">Uncharacterized protein</fullName>
    </submittedName>
</protein>
<keyword evidence="2" id="KW-1185">Reference proteome</keyword>
<evidence type="ECO:0000313" key="2">
    <source>
        <dbReference type="Proteomes" id="UP000499080"/>
    </source>
</evidence>
<reference evidence="1 2" key="1">
    <citation type="journal article" date="2019" name="Sci. Rep.">
        <title>Orb-weaving spider Araneus ventricosus genome elucidates the spidroin gene catalogue.</title>
        <authorList>
            <person name="Kono N."/>
            <person name="Nakamura H."/>
            <person name="Ohtoshi R."/>
            <person name="Moran D.A.P."/>
            <person name="Shinohara A."/>
            <person name="Yoshida Y."/>
            <person name="Fujiwara M."/>
            <person name="Mori M."/>
            <person name="Tomita M."/>
            <person name="Arakawa K."/>
        </authorList>
    </citation>
    <scope>NUCLEOTIDE SEQUENCE [LARGE SCALE GENOMIC DNA]</scope>
</reference>
<evidence type="ECO:0000313" key="1">
    <source>
        <dbReference type="EMBL" id="GBL92597.1"/>
    </source>
</evidence>
<gene>
    <name evidence="1" type="ORF">AVEN_123775_1</name>
</gene>
<comment type="caution">
    <text evidence="1">The sequence shown here is derived from an EMBL/GenBank/DDBJ whole genome shotgun (WGS) entry which is preliminary data.</text>
</comment>
<dbReference type="AlphaFoldDB" id="A0A4Y2BLL4"/>
<proteinExistence type="predicted"/>
<accession>A0A4Y2BLL4</accession>